<dbReference type="EMBL" id="GBRH01259778">
    <property type="protein sequence ID" value="JAD38117.1"/>
    <property type="molecule type" value="Transcribed_RNA"/>
</dbReference>
<organism evidence="1">
    <name type="scientific">Arundo donax</name>
    <name type="common">Giant reed</name>
    <name type="synonym">Donax arundinaceus</name>
    <dbReference type="NCBI Taxonomy" id="35708"/>
    <lineage>
        <taxon>Eukaryota</taxon>
        <taxon>Viridiplantae</taxon>
        <taxon>Streptophyta</taxon>
        <taxon>Embryophyta</taxon>
        <taxon>Tracheophyta</taxon>
        <taxon>Spermatophyta</taxon>
        <taxon>Magnoliopsida</taxon>
        <taxon>Liliopsida</taxon>
        <taxon>Poales</taxon>
        <taxon>Poaceae</taxon>
        <taxon>PACMAD clade</taxon>
        <taxon>Arundinoideae</taxon>
        <taxon>Arundineae</taxon>
        <taxon>Arundo</taxon>
    </lineage>
</organism>
<protein>
    <submittedName>
        <fullName evidence="1">Uncharacterized protein</fullName>
    </submittedName>
</protein>
<accession>A0A0A8ZTI9</accession>
<reference evidence="1" key="1">
    <citation type="submission" date="2014-09" db="EMBL/GenBank/DDBJ databases">
        <authorList>
            <person name="Magalhaes I.L.F."/>
            <person name="Oliveira U."/>
            <person name="Santos F.R."/>
            <person name="Vidigal T.H.D.A."/>
            <person name="Brescovit A.D."/>
            <person name="Santos A.J."/>
        </authorList>
    </citation>
    <scope>NUCLEOTIDE SEQUENCE</scope>
    <source>
        <tissue evidence="1">Shoot tissue taken approximately 20 cm above the soil surface</tissue>
    </source>
</reference>
<reference evidence="1" key="2">
    <citation type="journal article" date="2015" name="Data Brief">
        <title>Shoot transcriptome of the giant reed, Arundo donax.</title>
        <authorList>
            <person name="Barrero R.A."/>
            <person name="Guerrero F.D."/>
            <person name="Moolhuijzen P."/>
            <person name="Goolsby J.A."/>
            <person name="Tidwell J."/>
            <person name="Bellgard S.E."/>
            <person name="Bellgard M.I."/>
        </authorList>
    </citation>
    <scope>NUCLEOTIDE SEQUENCE</scope>
    <source>
        <tissue evidence="1">Shoot tissue taken approximately 20 cm above the soil surface</tissue>
    </source>
</reference>
<sequence>MSSNAFAPLIVYSDKNATTQYYHMSNPINHLPR</sequence>
<dbReference type="AlphaFoldDB" id="A0A0A8ZTI9"/>
<evidence type="ECO:0000313" key="1">
    <source>
        <dbReference type="EMBL" id="JAD38117.1"/>
    </source>
</evidence>
<proteinExistence type="predicted"/>
<name>A0A0A8ZTI9_ARUDO</name>